<dbReference type="InterPro" id="IPR052196">
    <property type="entry name" value="Bact_Kbp"/>
</dbReference>
<dbReference type="Gene3D" id="3.10.350.10">
    <property type="entry name" value="LysM domain"/>
    <property type="match status" value="1"/>
</dbReference>
<proteinExistence type="predicted"/>
<gene>
    <name evidence="2" type="ORF">GA0116948_11665</name>
</gene>
<dbReference type="Proteomes" id="UP000242818">
    <property type="component" value="Unassembled WGS sequence"/>
</dbReference>
<accession>A0A1C4FRK3</accession>
<dbReference type="PROSITE" id="PS51782">
    <property type="entry name" value="LYSM"/>
    <property type="match status" value="1"/>
</dbReference>
<keyword evidence="3" id="KW-1185">Reference proteome</keyword>
<dbReference type="CDD" id="cd00118">
    <property type="entry name" value="LysM"/>
    <property type="match status" value="1"/>
</dbReference>
<evidence type="ECO:0000259" key="1">
    <source>
        <dbReference type="PROSITE" id="PS51782"/>
    </source>
</evidence>
<dbReference type="AlphaFoldDB" id="A0A1C4FRK3"/>
<dbReference type="InterPro" id="IPR018392">
    <property type="entry name" value="LysM"/>
</dbReference>
<organism evidence="2 3">
    <name type="scientific">Chitinophaga costaii</name>
    <dbReference type="NCBI Taxonomy" id="1335309"/>
    <lineage>
        <taxon>Bacteria</taxon>
        <taxon>Pseudomonadati</taxon>
        <taxon>Bacteroidota</taxon>
        <taxon>Chitinophagia</taxon>
        <taxon>Chitinophagales</taxon>
        <taxon>Chitinophagaceae</taxon>
        <taxon>Chitinophaga</taxon>
    </lineage>
</organism>
<dbReference type="STRING" id="1335309.GA0116948_11665"/>
<dbReference type="PANTHER" id="PTHR34700">
    <property type="entry name" value="POTASSIUM BINDING PROTEIN KBP"/>
    <property type="match status" value="1"/>
</dbReference>
<feature type="domain" description="LysM" evidence="1">
    <location>
        <begin position="76"/>
        <end position="123"/>
    </location>
</feature>
<dbReference type="SMART" id="SM00257">
    <property type="entry name" value="LysM"/>
    <property type="match status" value="1"/>
</dbReference>
<dbReference type="RefSeq" id="WP_089714797.1">
    <property type="nucleotide sequence ID" value="NZ_FMAR01000016.1"/>
</dbReference>
<name>A0A1C4FRK3_9BACT</name>
<dbReference type="SUPFAM" id="SSF54106">
    <property type="entry name" value="LysM domain"/>
    <property type="match status" value="1"/>
</dbReference>
<evidence type="ECO:0000313" key="3">
    <source>
        <dbReference type="Proteomes" id="UP000242818"/>
    </source>
</evidence>
<dbReference type="Pfam" id="PF01476">
    <property type="entry name" value="LysM"/>
    <property type="match status" value="1"/>
</dbReference>
<dbReference type="EMBL" id="FMAR01000016">
    <property type="protein sequence ID" value="SCC58444.1"/>
    <property type="molecule type" value="Genomic_DNA"/>
</dbReference>
<reference evidence="2 3" key="1">
    <citation type="submission" date="2016-08" db="EMBL/GenBank/DDBJ databases">
        <authorList>
            <person name="Seilhamer J.J."/>
        </authorList>
    </citation>
    <scope>NUCLEOTIDE SEQUENCE [LARGE SCALE GENOMIC DNA]</scope>
    <source>
        <strain evidence="2 3">A37T2</strain>
    </source>
</reference>
<dbReference type="InterPro" id="IPR036779">
    <property type="entry name" value="LysM_dom_sf"/>
</dbReference>
<protein>
    <submittedName>
        <fullName evidence="2">LysM domain-containing protein</fullName>
    </submittedName>
</protein>
<dbReference type="OrthoDB" id="370541at2"/>
<sequence>MAVQEKYQSLIDLAQKKGVTGLKVHEQEGVLYVSGTAPNTEVKEAVWQIYESIDPEMKTGDLVLDIAQAGSITEQQTYLVKPGDSLGTIAKLYPGLTWNAIFEANKDTIRDPNLIHPGQKLKIP</sequence>
<evidence type="ECO:0000313" key="2">
    <source>
        <dbReference type="EMBL" id="SCC58444.1"/>
    </source>
</evidence>
<dbReference type="PANTHER" id="PTHR34700:SF4">
    <property type="entry name" value="PHAGE-LIKE ELEMENT PBSX PROTEIN XKDP"/>
    <property type="match status" value="1"/>
</dbReference>